<dbReference type="GO" id="GO:0010997">
    <property type="term" value="F:anaphase-promoting complex binding"/>
    <property type="evidence" value="ECO:0007669"/>
    <property type="project" value="InterPro"/>
</dbReference>
<accession>A0A1M2V508</accession>
<keyword evidence="2 4" id="KW-0853">WD repeat</keyword>
<dbReference type="EMBL" id="MNAD01001651">
    <property type="protein sequence ID" value="OJT02682.1"/>
    <property type="molecule type" value="Genomic_DNA"/>
</dbReference>
<keyword evidence="3" id="KW-0677">Repeat</keyword>
<comment type="similarity">
    <text evidence="1">Belongs to the WD repeat CDC20/Fizzy family.</text>
</comment>
<evidence type="ECO:0000259" key="6">
    <source>
        <dbReference type="Pfam" id="PF24807"/>
    </source>
</evidence>
<evidence type="ECO:0000256" key="5">
    <source>
        <dbReference type="SAM" id="MobiDB-lite"/>
    </source>
</evidence>
<dbReference type="Proteomes" id="UP000184267">
    <property type="component" value="Unassembled WGS sequence"/>
</dbReference>
<feature type="repeat" description="WD" evidence="4">
    <location>
        <begin position="200"/>
        <end position="242"/>
    </location>
</feature>
<dbReference type="PROSITE" id="PS50294">
    <property type="entry name" value="WD_REPEATS_REGION"/>
    <property type="match status" value="1"/>
</dbReference>
<dbReference type="PROSITE" id="PS50082">
    <property type="entry name" value="WD_REPEATS_2"/>
    <property type="match status" value="2"/>
</dbReference>
<comment type="caution">
    <text evidence="7">The sequence shown here is derived from an EMBL/GenBank/DDBJ whole genome shotgun (WGS) entry which is preliminary data.</text>
</comment>
<evidence type="ECO:0000313" key="7">
    <source>
        <dbReference type="EMBL" id="OJT02682.1"/>
    </source>
</evidence>
<dbReference type="OrthoDB" id="10263272at2759"/>
<dbReference type="GO" id="GO:1905786">
    <property type="term" value="P:positive regulation of anaphase-promoting complex-dependent catabolic process"/>
    <property type="evidence" value="ECO:0007669"/>
    <property type="project" value="TreeGrafter"/>
</dbReference>
<dbReference type="PANTHER" id="PTHR19918">
    <property type="entry name" value="CELL DIVISION CYCLE 20 CDC20 FIZZY -RELATED"/>
    <property type="match status" value="1"/>
</dbReference>
<reference evidence="7 8" key="1">
    <citation type="submission" date="2016-10" db="EMBL/GenBank/DDBJ databases">
        <title>Genome sequence of the basidiomycete white-rot fungus Trametes pubescens.</title>
        <authorList>
            <person name="Makela M.R."/>
            <person name="Granchi Z."/>
            <person name="Peng M."/>
            <person name="De Vries R.P."/>
            <person name="Grigoriev I."/>
            <person name="Riley R."/>
            <person name="Hilden K."/>
        </authorList>
    </citation>
    <scope>NUCLEOTIDE SEQUENCE [LARGE SCALE GENOMIC DNA]</scope>
    <source>
        <strain evidence="7 8">FBCC735</strain>
    </source>
</reference>
<sequence length="518" mass="57594">MDNNKNAVAGPSGCQTPAPSRKRAWVPGSVTNMYSAAKRRRMSFADDVDRDFEAHTPDYERAGKVNQADRFISAPQDNAIPLQTTPRTRRIAKIFGLADERILKYTDTNVEASTNSFLGRHRFNYHQLLKKPHQIPATSAEAHLSARKQFVLALDGPGIPSDLFAYPISWSTRNSIAVACGRDVYYQNLDTRAISHLFKLPTNRGKLITIEWAEKVPNFLAAGTSSGDIQLWDTDSTTQLRRWQEEEFVDVGGMAWFERTLAVGLGDGIINLYDARDPGPIGRIESHKDKVHGLRWRHDGNYLASSDQQGVVQLWDSRASKALSANNRYRSKMKHNAPIKALAWCPWKPELLATGTMYPDGKIRIWNINTTPAAAPATHTITLNTSVTSLLWSPHCKELLSTHGMSWQPRAGAAESCPNLPADVGPNSRARRLRDRERPVSVKTALTNSLTVHAYPSLRRVVSVPAHTGAVGHSCLSPDGTKVFTICPAEEAMKMWHVWGVAEAGEKRESVFDKCTIR</sequence>
<dbReference type="InterPro" id="IPR001680">
    <property type="entry name" value="WD40_rpt"/>
</dbReference>
<keyword evidence="8" id="KW-1185">Reference proteome</keyword>
<dbReference type="InterPro" id="IPR033010">
    <property type="entry name" value="Cdc20/Fizzy"/>
</dbReference>
<dbReference type="GO" id="GO:0005680">
    <property type="term" value="C:anaphase-promoting complex"/>
    <property type="evidence" value="ECO:0007669"/>
    <property type="project" value="TreeGrafter"/>
</dbReference>
<dbReference type="SUPFAM" id="SSF50978">
    <property type="entry name" value="WD40 repeat-like"/>
    <property type="match status" value="1"/>
</dbReference>
<evidence type="ECO:0000256" key="3">
    <source>
        <dbReference type="ARBA" id="ARBA00022737"/>
    </source>
</evidence>
<dbReference type="GO" id="GO:1990757">
    <property type="term" value="F:ubiquitin ligase activator activity"/>
    <property type="evidence" value="ECO:0007669"/>
    <property type="project" value="TreeGrafter"/>
</dbReference>
<evidence type="ECO:0000256" key="2">
    <source>
        <dbReference type="ARBA" id="ARBA00022574"/>
    </source>
</evidence>
<feature type="domain" description="CDC20/Fizzy WD40" evidence="6">
    <location>
        <begin position="154"/>
        <end position="496"/>
    </location>
</feature>
<dbReference type="GO" id="GO:0031145">
    <property type="term" value="P:anaphase-promoting complex-dependent catabolic process"/>
    <property type="evidence" value="ECO:0007669"/>
    <property type="project" value="TreeGrafter"/>
</dbReference>
<gene>
    <name evidence="7" type="ORF">TRAPUB_6756</name>
</gene>
<protein>
    <submittedName>
        <fullName evidence="7">WD repeat-containing protein slp1</fullName>
    </submittedName>
</protein>
<proteinExistence type="inferred from homology"/>
<dbReference type="SMART" id="SM00320">
    <property type="entry name" value="WD40"/>
    <property type="match status" value="5"/>
</dbReference>
<dbReference type="AlphaFoldDB" id="A0A1M2V508"/>
<feature type="repeat" description="WD" evidence="4">
    <location>
        <begin position="284"/>
        <end position="325"/>
    </location>
</feature>
<dbReference type="Gene3D" id="2.130.10.10">
    <property type="entry name" value="YVTN repeat-like/Quinoprotein amine dehydrogenase"/>
    <property type="match status" value="1"/>
</dbReference>
<evidence type="ECO:0000256" key="1">
    <source>
        <dbReference type="ARBA" id="ARBA00006445"/>
    </source>
</evidence>
<dbReference type="InterPro" id="IPR015943">
    <property type="entry name" value="WD40/YVTN_repeat-like_dom_sf"/>
</dbReference>
<name>A0A1M2V508_TRAPU</name>
<organism evidence="7 8">
    <name type="scientific">Trametes pubescens</name>
    <name type="common">White-rot fungus</name>
    <dbReference type="NCBI Taxonomy" id="154538"/>
    <lineage>
        <taxon>Eukaryota</taxon>
        <taxon>Fungi</taxon>
        <taxon>Dikarya</taxon>
        <taxon>Basidiomycota</taxon>
        <taxon>Agaricomycotina</taxon>
        <taxon>Agaricomycetes</taxon>
        <taxon>Polyporales</taxon>
        <taxon>Polyporaceae</taxon>
        <taxon>Trametes</taxon>
    </lineage>
</organism>
<evidence type="ECO:0000313" key="8">
    <source>
        <dbReference type="Proteomes" id="UP000184267"/>
    </source>
</evidence>
<dbReference type="PANTHER" id="PTHR19918:SF5">
    <property type="entry name" value="MEIOSIS-SPECIFIC APC_C ACTIVATOR PROTEIN AMA1"/>
    <property type="match status" value="1"/>
</dbReference>
<dbReference type="Pfam" id="PF24807">
    <property type="entry name" value="WD40_CDC20-Fz"/>
    <property type="match status" value="1"/>
</dbReference>
<dbReference type="OMA" id="CPAEEAM"/>
<dbReference type="STRING" id="154538.A0A1M2V508"/>
<dbReference type="InterPro" id="IPR036322">
    <property type="entry name" value="WD40_repeat_dom_sf"/>
</dbReference>
<feature type="region of interest" description="Disordered" evidence="5">
    <location>
        <begin position="416"/>
        <end position="436"/>
    </location>
</feature>
<dbReference type="InterPro" id="IPR056150">
    <property type="entry name" value="WD40_CDC20-Fz"/>
</dbReference>
<evidence type="ECO:0000256" key="4">
    <source>
        <dbReference type="PROSITE-ProRule" id="PRU00221"/>
    </source>
</evidence>
<feature type="region of interest" description="Disordered" evidence="5">
    <location>
        <begin position="1"/>
        <end position="24"/>
    </location>
</feature>